<reference evidence="1 2" key="1">
    <citation type="journal article" date="2003" name="Proc. Natl. Acad. Sci. U.S.A.">
        <title>Complete genome sequence of the marine planctomycete Pirellula sp. strain 1.</title>
        <authorList>
            <person name="Gloeckner F.O."/>
            <person name="Kube M."/>
            <person name="Bauer M."/>
            <person name="Teeling H."/>
            <person name="Lombardot T."/>
            <person name="Ludwig W."/>
            <person name="Gade D."/>
            <person name="Beck A."/>
            <person name="Borzym K."/>
            <person name="Heitmann K."/>
            <person name="Rabus R."/>
            <person name="Schlesner H."/>
            <person name="Amann R."/>
            <person name="Reinhardt R."/>
        </authorList>
    </citation>
    <scope>NUCLEOTIDE SEQUENCE [LARGE SCALE GENOMIC DNA]</scope>
    <source>
        <strain evidence="2">DSM 10527 / NCIMB 13988 / SH1</strain>
    </source>
</reference>
<dbReference type="EMBL" id="BX294154">
    <property type="protein sequence ID" value="CAD77487.1"/>
    <property type="molecule type" value="Genomic_DNA"/>
</dbReference>
<organism evidence="1 2">
    <name type="scientific">Rhodopirellula baltica (strain DSM 10527 / NCIMB 13988 / SH1)</name>
    <dbReference type="NCBI Taxonomy" id="243090"/>
    <lineage>
        <taxon>Bacteria</taxon>
        <taxon>Pseudomonadati</taxon>
        <taxon>Planctomycetota</taxon>
        <taxon>Planctomycetia</taxon>
        <taxon>Pirellulales</taxon>
        <taxon>Pirellulaceae</taxon>
        <taxon>Rhodopirellula</taxon>
    </lineage>
</organism>
<sequence length="38" mass="4280">MNANGGKKALDAPFERRAPSRLRGTHSAWCFRPIPKEI</sequence>
<keyword evidence="2" id="KW-1185">Reference proteome</keyword>
<evidence type="ECO:0000313" key="1">
    <source>
        <dbReference type="EMBL" id="CAD77487.1"/>
    </source>
</evidence>
<dbReference type="Proteomes" id="UP000001025">
    <property type="component" value="Chromosome"/>
</dbReference>
<dbReference type="EnsemblBacteria" id="CAD77487">
    <property type="protein sequence ID" value="CAD77487"/>
    <property type="gene ID" value="RB12269"/>
</dbReference>
<name>Q7UIX5_RHOBA</name>
<proteinExistence type="predicted"/>
<gene>
    <name evidence="1" type="ordered locus">RB12269</name>
</gene>
<dbReference type="STRING" id="243090.RB12269"/>
<dbReference type="AlphaFoldDB" id="Q7UIX5"/>
<dbReference type="InParanoid" id="Q7UIX5"/>
<dbReference type="HOGENOM" id="CLU_3332218_0_0_0"/>
<accession>Q7UIX5</accession>
<evidence type="ECO:0000313" key="2">
    <source>
        <dbReference type="Proteomes" id="UP000001025"/>
    </source>
</evidence>
<dbReference type="KEGG" id="rba:RB12269"/>
<protein>
    <submittedName>
        <fullName evidence="1">Uncharacterized protein</fullName>
    </submittedName>
</protein>